<evidence type="ECO:0000313" key="1">
    <source>
        <dbReference type="EMBL" id="PZO59317.1"/>
    </source>
</evidence>
<comment type="caution">
    <text evidence="1">The sequence shown here is derived from an EMBL/GenBank/DDBJ whole genome shotgun (WGS) entry which is preliminary data.</text>
</comment>
<reference evidence="2" key="1">
    <citation type="submission" date="2018-04" db="EMBL/GenBank/DDBJ databases">
        <authorList>
            <person name="Cornet L."/>
        </authorList>
    </citation>
    <scope>NUCLEOTIDE SEQUENCE [LARGE SCALE GENOMIC DNA]</scope>
</reference>
<protein>
    <submittedName>
        <fullName evidence="1">ATP-binding protein</fullName>
    </submittedName>
</protein>
<dbReference type="EMBL" id="QBMP01000024">
    <property type="protein sequence ID" value="PZO59317.1"/>
    <property type="molecule type" value="Genomic_DNA"/>
</dbReference>
<sequence>MGLNANDISESMYDIAEPRASAMIESLRAFGYNVQTAIADLIDNSISAGARNVWLSFCWDGANSYISIRDDGHGMTEAQLISAMRLGSQSPLEEREADDLGRFGLGLKTASFSQCRRLTVASRSENYAVAIRRWDLDYVNQVDEWRLLRLPAEGSIQKLNDLETMPCGTIVLWECLDRIVGEVKTNDQKAQDDFLETVEIIENHLAMVFHRFLEKRDRLKLWINQHSVKPWNPFLPDAQATQILPLEPLTFNGETVRVQPYVLPHHSKIDLDTYNNAAGLNGWNAQQGFYVYRNERLLVAGDWLSLGGYRKDEHCKLARIQVDLPNSMDSDWNIDIKKSRARPPASLKEALKRIARLTRHRATDIYRHRGKIIVLKNAEKYVFPWDKKLRRGKVFYAVNQEHPLVQEVLNLPNTCQPVIRALLRLLEETVPVQQIWIDNSTEPEKQPQPFDGTSSEQVLEVMVEIYRALRKSGMTQEQARSRILTMEPFQHFETLAKTLSDQLILGNLA</sequence>
<dbReference type="GO" id="GO:0005524">
    <property type="term" value="F:ATP binding"/>
    <property type="evidence" value="ECO:0007669"/>
    <property type="project" value="UniProtKB-KW"/>
</dbReference>
<dbReference type="Proteomes" id="UP000249794">
    <property type="component" value="Unassembled WGS sequence"/>
</dbReference>
<keyword evidence="1" id="KW-0067">ATP-binding</keyword>
<dbReference type="AlphaFoldDB" id="A0A2W4XSK0"/>
<reference evidence="1 2" key="2">
    <citation type="submission" date="2018-06" db="EMBL/GenBank/DDBJ databases">
        <title>Metagenomic assembly of (sub)arctic Cyanobacteria and their associated microbiome from non-axenic cultures.</title>
        <authorList>
            <person name="Baurain D."/>
        </authorList>
    </citation>
    <scope>NUCLEOTIDE SEQUENCE [LARGE SCALE GENOMIC DNA]</scope>
    <source>
        <strain evidence="1">ULC027bin1</strain>
    </source>
</reference>
<organism evidence="1 2">
    <name type="scientific">Phormidesmis priestleyi</name>
    <dbReference type="NCBI Taxonomy" id="268141"/>
    <lineage>
        <taxon>Bacteria</taxon>
        <taxon>Bacillati</taxon>
        <taxon>Cyanobacteriota</taxon>
        <taxon>Cyanophyceae</taxon>
        <taxon>Leptolyngbyales</taxon>
        <taxon>Leptolyngbyaceae</taxon>
        <taxon>Phormidesmis</taxon>
    </lineage>
</organism>
<accession>A0A2W4XSK0</accession>
<keyword evidence="1" id="KW-0547">Nucleotide-binding</keyword>
<dbReference type="SUPFAM" id="SSF55874">
    <property type="entry name" value="ATPase domain of HSP90 chaperone/DNA topoisomerase II/histidine kinase"/>
    <property type="match status" value="1"/>
</dbReference>
<gene>
    <name evidence="1" type="ORF">DCF15_04075</name>
</gene>
<dbReference type="Gene3D" id="3.30.565.10">
    <property type="entry name" value="Histidine kinase-like ATPase, C-terminal domain"/>
    <property type="match status" value="1"/>
</dbReference>
<evidence type="ECO:0000313" key="2">
    <source>
        <dbReference type="Proteomes" id="UP000249794"/>
    </source>
</evidence>
<dbReference type="Pfam" id="PF13589">
    <property type="entry name" value="HATPase_c_3"/>
    <property type="match status" value="1"/>
</dbReference>
<proteinExistence type="predicted"/>
<dbReference type="InterPro" id="IPR036890">
    <property type="entry name" value="HATPase_C_sf"/>
</dbReference>
<name>A0A2W4XSK0_9CYAN</name>